<proteinExistence type="predicted"/>
<accession>A0A9Q0IXV0</accession>
<evidence type="ECO:0000313" key="2">
    <source>
        <dbReference type="EMBL" id="KAJ3615174.1"/>
    </source>
</evidence>
<evidence type="ECO:0000256" key="1">
    <source>
        <dbReference type="SAM" id="MobiDB-lite"/>
    </source>
</evidence>
<protein>
    <submittedName>
        <fullName evidence="2">Uncharacterized protein</fullName>
    </submittedName>
</protein>
<name>A0A9Q0IXV0_9TELE</name>
<feature type="compositionally biased region" description="Low complexity" evidence="1">
    <location>
        <begin position="99"/>
        <end position="111"/>
    </location>
</feature>
<evidence type="ECO:0000313" key="3">
    <source>
        <dbReference type="Proteomes" id="UP001148018"/>
    </source>
</evidence>
<sequence>MESDLRTNEEAMRETERQGCSAPPIATPLEPHLAQIRLAVHFSRWRREEERLGALAADVLLHTQCGYPHVLFTSTETCQAVQEMWRISCGESSTPTARGSETSAAGESSGGVHDASKWVCHHATCSIPVNRDVSGCSGGGGEDPGEGQAARVIKPSDAGSAGHPSQEGRRLEVLCGLPPTQCGQHQGLLARIGVG</sequence>
<feature type="compositionally biased region" description="Basic and acidic residues" evidence="1">
    <location>
        <begin position="1"/>
        <end position="17"/>
    </location>
</feature>
<gene>
    <name evidence="2" type="ORF">NHX12_018742</name>
</gene>
<reference evidence="2" key="1">
    <citation type="submission" date="2022-07" db="EMBL/GenBank/DDBJ databases">
        <title>Chromosome-level genome of Muraenolepis orangiensis.</title>
        <authorList>
            <person name="Kim J."/>
        </authorList>
    </citation>
    <scope>NUCLEOTIDE SEQUENCE</scope>
    <source>
        <strain evidence="2">KU_S4_2022</strain>
        <tissue evidence="2">Muscle</tissue>
    </source>
</reference>
<organism evidence="2 3">
    <name type="scientific">Muraenolepis orangiensis</name>
    <name type="common">Patagonian moray cod</name>
    <dbReference type="NCBI Taxonomy" id="630683"/>
    <lineage>
        <taxon>Eukaryota</taxon>
        <taxon>Metazoa</taxon>
        <taxon>Chordata</taxon>
        <taxon>Craniata</taxon>
        <taxon>Vertebrata</taxon>
        <taxon>Euteleostomi</taxon>
        <taxon>Actinopterygii</taxon>
        <taxon>Neopterygii</taxon>
        <taxon>Teleostei</taxon>
        <taxon>Neoteleostei</taxon>
        <taxon>Acanthomorphata</taxon>
        <taxon>Zeiogadaria</taxon>
        <taxon>Gadariae</taxon>
        <taxon>Gadiformes</taxon>
        <taxon>Muraenolepidoidei</taxon>
        <taxon>Muraenolepididae</taxon>
        <taxon>Muraenolepis</taxon>
    </lineage>
</organism>
<dbReference type="AlphaFoldDB" id="A0A9Q0IXV0"/>
<feature type="region of interest" description="Disordered" evidence="1">
    <location>
        <begin position="91"/>
        <end position="111"/>
    </location>
</feature>
<keyword evidence="3" id="KW-1185">Reference proteome</keyword>
<dbReference type="EMBL" id="JANIIK010000034">
    <property type="protein sequence ID" value="KAJ3615174.1"/>
    <property type="molecule type" value="Genomic_DNA"/>
</dbReference>
<comment type="caution">
    <text evidence="2">The sequence shown here is derived from an EMBL/GenBank/DDBJ whole genome shotgun (WGS) entry which is preliminary data.</text>
</comment>
<dbReference type="Proteomes" id="UP001148018">
    <property type="component" value="Unassembled WGS sequence"/>
</dbReference>
<feature type="region of interest" description="Disordered" evidence="1">
    <location>
        <begin position="1"/>
        <end position="26"/>
    </location>
</feature>